<dbReference type="RefSeq" id="WP_134174396.1">
    <property type="nucleotide sequence ID" value="NZ_SODI01000001.1"/>
</dbReference>
<reference evidence="1 2" key="1">
    <citation type="submission" date="2019-03" db="EMBL/GenBank/DDBJ databases">
        <title>Genomics of glacier-inhabiting Cryobacterium strains.</title>
        <authorList>
            <person name="Liu Q."/>
            <person name="Xin Y.-H."/>
        </authorList>
    </citation>
    <scope>NUCLEOTIDE SEQUENCE [LARGE SCALE GENOMIC DNA]</scope>
    <source>
        <strain evidence="1 2">CGMCC 1.4292</strain>
    </source>
</reference>
<comment type="caution">
    <text evidence="1">The sequence shown here is derived from an EMBL/GenBank/DDBJ whole genome shotgun (WGS) entry which is preliminary data.</text>
</comment>
<gene>
    <name evidence="1" type="ORF">E3T53_09560</name>
</gene>
<proteinExistence type="predicted"/>
<dbReference type="Proteomes" id="UP000298218">
    <property type="component" value="Unassembled WGS sequence"/>
</dbReference>
<sequence>MSWLSTMFGNHEGNTGVETPVEPELAFTERVTASLNTLAADARLAGAVISTTAFSQLRSIDDVIRPLLAYIAGNPVPITDQIAIESLVSDYVPTSLRLFLLLPPEDQTAGDPADLLLHEQFTALETSARRLSATIIVTAASALETHAIFLQNKFNG</sequence>
<dbReference type="OrthoDB" id="4963691at2"/>
<evidence type="ECO:0000313" key="1">
    <source>
        <dbReference type="EMBL" id="TFD78432.1"/>
    </source>
</evidence>
<organism evidence="1 2">
    <name type="scientific">Cryobacterium psychrophilum</name>
    <dbReference type="NCBI Taxonomy" id="41988"/>
    <lineage>
        <taxon>Bacteria</taxon>
        <taxon>Bacillati</taxon>
        <taxon>Actinomycetota</taxon>
        <taxon>Actinomycetes</taxon>
        <taxon>Micrococcales</taxon>
        <taxon>Microbacteriaceae</taxon>
        <taxon>Cryobacterium</taxon>
    </lineage>
</organism>
<evidence type="ECO:0000313" key="2">
    <source>
        <dbReference type="Proteomes" id="UP000298218"/>
    </source>
</evidence>
<protein>
    <submittedName>
        <fullName evidence="1">Uncharacterized protein</fullName>
    </submittedName>
</protein>
<dbReference type="EMBL" id="SOHQ01000028">
    <property type="protein sequence ID" value="TFD78432.1"/>
    <property type="molecule type" value="Genomic_DNA"/>
</dbReference>
<dbReference type="AlphaFoldDB" id="A0A4Y8KNZ1"/>
<name>A0A4Y8KNZ1_9MICO</name>
<accession>A0A4Y8KNZ1</accession>
<keyword evidence="2" id="KW-1185">Reference proteome</keyword>